<gene>
    <name evidence="4" type="ORF">BD410DRAFT_811733</name>
</gene>
<dbReference type="GO" id="GO:0032012">
    <property type="term" value="P:regulation of ARF protein signal transduction"/>
    <property type="evidence" value="ECO:0007669"/>
    <property type="project" value="InterPro"/>
</dbReference>
<feature type="compositionally biased region" description="Polar residues" evidence="1">
    <location>
        <begin position="739"/>
        <end position="755"/>
    </location>
</feature>
<feature type="compositionally biased region" description="Polar residues" evidence="1">
    <location>
        <begin position="787"/>
        <end position="806"/>
    </location>
</feature>
<dbReference type="PANTHER" id="PTHR10663:SF405">
    <property type="entry name" value="ARF GUANINE NUCLEOTIDE EXCHANGE FACTOR SYT1"/>
    <property type="match status" value="1"/>
</dbReference>
<evidence type="ECO:0000313" key="5">
    <source>
        <dbReference type="Proteomes" id="UP000294933"/>
    </source>
</evidence>
<dbReference type="InterPro" id="IPR011993">
    <property type="entry name" value="PH-like_dom_sf"/>
</dbReference>
<proteinExistence type="predicted"/>
<dbReference type="SMART" id="SM00233">
    <property type="entry name" value="PH"/>
    <property type="match status" value="1"/>
</dbReference>
<dbReference type="PROSITE" id="PS50003">
    <property type="entry name" value="PH_DOMAIN"/>
    <property type="match status" value="1"/>
</dbReference>
<dbReference type="InterPro" id="IPR035999">
    <property type="entry name" value="Sec7_dom_sf"/>
</dbReference>
<dbReference type="STRING" id="50990.A0A4Y7QNM7"/>
<dbReference type="GO" id="GO:0005085">
    <property type="term" value="F:guanyl-nucleotide exchange factor activity"/>
    <property type="evidence" value="ECO:0007669"/>
    <property type="project" value="InterPro"/>
</dbReference>
<organism evidence="4 5">
    <name type="scientific">Rickenella mellea</name>
    <dbReference type="NCBI Taxonomy" id="50990"/>
    <lineage>
        <taxon>Eukaryota</taxon>
        <taxon>Fungi</taxon>
        <taxon>Dikarya</taxon>
        <taxon>Basidiomycota</taxon>
        <taxon>Agaricomycotina</taxon>
        <taxon>Agaricomycetes</taxon>
        <taxon>Hymenochaetales</taxon>
        <taxon>Rickenellaceae</taxon>
        <taxon>Rickenella</taxon>
    </lineage>
</organism>
<dbReference type="EMBL" id="ML170157">
    <property type="protein sequence ID" value="TDL28672.1"/>
    <property type="molecule type" value="Genomic_DNA"/>
</dbReference>
<evidence type="ECO:0000259" key="2">
    <source>
        <dbReference type="PROSITE" id="PS50003"/>
    </source>
</evidence>
<feature type="compositionally biased region" description="Basic and acidic residues" evidence="1">
    <location>
        <begin position="776"/>
        <end position="786"/>
    </location>
</feature>
<feature type="domain" description="PH" evidence="2">
    <location>
        <begin position="350"/>
        <end position="476"/>
    </location>
</feature>
<feature type="region of interest" description="Disordered" evidence="1">
    <location>
        <begin position="24"/>
        <end position="57"/>
    </location>
</feature>
<dbReference type="Gene3D" id="2.30.29.30">
    <property type="entry name" value="Pleckstrin-homology domain (PH domain)/Phosphotyrosine-binding domain (PTB)"/>
    <property type="match status" value="1"/>
</dbReference>
<dbReference type="PANTHER" id="PTHR10663">
    <property type="entry name" value="GUANYL-NUCLEOTIDE EXCHANGE FACTOR"/>
    <property type="match status" value="1"/>
</dbReference>
<dbReference type="InterPro" id="IPR023394">
    <property type="entry name" value="Sec7_C_sf"/>
</dbReference>
<dbReference type="AlphaFoldDB" id="A0A4Y7QNM7"/>
<dbReference type="InterPro" id="IPR000904">
    <property type="entry name" value="Sec7_dom"/>
</dbReference>
<dbReference type="PROSITE" id="PS50190">
    <property type="entry name" value="SEC7"/>
    <property type="match status" value="1"/>
</dbReference>
<name>A0A4Y7QNM7_9AGAM</name>
<sequence>MGLFLTSPPPLPVSSPTATTSVFASSQVAESEADVGSTKVTPSKPSVPKPSPDEESPEIFVDRLEVAVSKAEIANVLASSGSPFYTRALQAYIDRFPFHSDPLDVALRKLLMDVGLPRETQQIDRVMEAFASAYLRCNPGLFVSEDHPYILAFSLIMLHTDAFNKSNKRKMSKADYIKNTKLPGISKDVLECFYDNIVFAPFIFIEDPLDVNGQRGLVNDASPSKHISTSAGSTAANASLSKGSRIDPYFLITNNMLDTLRIDVENYVPQRNPYSYQGTAGSWDEKQLHRAFAHPDVIEVDSSESRRKSSILLTHFALSVGGAPGPILQHSTGVPDLSPVPFIPDVATLKVTKVGLLNRKEDVAEGGKRATNRKWKEWSVILTGSQLLFFRDPAWALGLIAQIESDGGQVLSPPMSLWRPDELLSTKDAIAVHDATYIKYNNTLRFVMSNGRHFLLQAEDEQERNEWIAHINYASAFKTAGIRMRAMNMSDKEVELTGMAAAASHLNSENAKPNARSHPHSLYCGANDANSVSADPSKSVGRMTAPPPRRSPKNASGNAETIDLETTSFLQPDSCQLKATFDHVKADLAAAELSTEDIGSPSSLPSSASSVRGYPITAGNRGYLEYSRPRIIRTKVQDLESKLEEIQVQLDADLRLARNLAILAPFQRSSRDRVRIAVVELSKRVMQVRLDMIKMTCHKDILMADLAAEDHDWQNSKRDALKVATQTVERNRRLHPYNASASASSRLNPNDSKLQTYDELEVSYSQPQSATQSYRSSRDESADGRRTSSVSDVNSPCSMSGNTGPSSEGFPFALDHTVTASRNASVPAQDELAEEWNKTRAAKRVSLVKVPADLKAASFHARGGGMRAICMEESAGVRTDPNQDPSSR</sequence>
<keyword evidence="5" id="KW-1185">Reference proteome</keyword>
<evidence type="ECO:0000256" key="1">
    <source>
        <dbReference type="SAM" id="MobiDB-lite"/>
    </source>
</evidence>
<reference evidence="4 5" key="1">
    <citation type="submission" date="2018-06" db="EMBL/GenBank/DDBJ databases">
        <title>A transcriptomic atlas of mushroom development highlights an independent origin of complex multicellularity.</title>
        <authorList>
            <consortium name="DOE Joint Genome Institute"/>
            <person name="Krizsan K."/>
            <person name="Almasi E."/>
            <person name="Merenyi Z."/>
            <person name="Sahu N."/>
            <person name="Viragh M."/>
            <person name="Koszo T."/>
            <person name="Mondo S."/>
            <person name="Kiss B."/>
            <person name="Balint B."/>
            <person name="Kues U."/>
            <person name="Barry K."/>
            <person name="Hegedus J.C."/>
            <person name="Henrissat B."/>
            <person name="Johnson J."/>
            <person name="Lipzen A."/>
            <person name="Ohm R."/>
            <person name="Nagy I."/>
            <person name="Pangilinan J."/>
            <person name="Yan J."/>
            <person name="Xiong Y."/>
            <person name="Grigoriev I.V."/>
            <person name="Hibbett D.S."/>
            <person name="Nagy L.G."/>
        </authorList>
    </citation>
    <scope>NUCLEOTIDE SEQUENCE [LARGE SCALE GENOMIC DNA]</scope>
    <source>
        <strain evidence="4 5">SZMC22713</strain>
    </source>
</reference>
<feature type="domain" description="SEC7" evidence="3">
    <location>
        <begin position="47"/>
        <end position="197"/>
    </location>
</feature>
<feature type="region of interest" description="Disordered" evidence="1">
    <location>
        <begin position="527"/>
        <end position="558"/>
    </location>
</feature>
<protein>
    <submittedName>
        <fullName evidence="4">Uncharacterized protein</fullName>
    </submittedName>
</protein>
<evidence type="ECO:0000259" key="3">
    <source>
        <dbReference type="PROSITE" id="PS50190"/>
    </source>
</evidence>
<dbReference type="CDD" id="cd00171">
    <property type="entry name" value="Sec7"/>
    <property type="match status" value="1"/>
</dbReference>
<dbReference type="Gene3D" id="1.10.1000.11">
    <property type="entry name" value="Arf Nucleotide-binding Site Opener,domain 2"/>
    <property type="match status" value="1"/>
</dbReference>
<dbReference type="OrthoDB" id="430364at2759"/>
<feature type="region of interest" description="Disordered" evidence="1">
    <location>
        <begin position="728"/>
        <end position="812"/>
    </location>
</feature>
<dbReference type="SUPFAM" id="SSF48425">
    <property type="entry name" value="Sec7 domain"/>
    <property type="match status" value="1"/>
</dbReference>
<accession>A0A4Y7QNM7</accession>
<dbReference type="Pfam" id="PF01369">
    <property type="entry name" value="Sec7"/>
    <property type="match status" value="1"/>
</dbReference>
<dbReference type="SUPFAM" id="SSF50729">
    <property type="entry name" value="PH domain-like"/>
    <property type="match status" value="1"/>
</dbReference>
<dbReference type="SMART" id="SM00222">
    <property type="entry name" value="Sec7"/>
    <property type="match status" value="1"/>
</dbReference>
<feature type="compositionally biased region" description="Polar residues" evidence="1">
    <location>
        <begin position="763"/>
        <end position="775"/>
    </location>
</feature>
<dbReference type="InterPro" id="IPR001849">
    <property type="entry name" value="PH_domain"/>
</dbReference>
<dbReference type="VEuPathDB" id="FungiDB:BD410DRAFT_811733"/>
<evidence type="ECO:0000313" key="4">
    <source>
        <dbReference type="EMBL" id="TDL28672.1"/>
    </source>
</evidence>
<dbReference type="Proteomes" id="UP000294933">
    <property type="component" value="Unassembled WGS sequence"/>
</dbReference>
<dbReference type="Pfam" id="PF00169">
    <property type="entry name" value="PH"/>
    <property type="match status" value="1"/>
</dbReference>